<dbReference type="Pfam" id="PF09335">
    <property type="entry name" value="VTT_dom"/>
    <property type="match status" value="1"/>
</dbReference>
<proteinExistence type="predicted"/>
<reference evidence="3 4" key="1">
    <citation type="submission" date="2014-12" db="EMBL/GenBank/DDBJ databases">
        <title>Denitrispirillum autotrophicum gen. nov., sp. nov., Denitrifying, Facultatively Autotrophic Bacteria Isolated from Rice Paddy Soil.</title>
        <authorList>
            <person name="Ishii S."/>
            <person name="Ashida N."/>
            <person name="Ohno H."/>
            <person name="Otsuka S."/>
            <person name="Yokota A."/>
            <person name="Senoo K."/>
        </authorList>
    </citation>
    <scope>NUCLEOTIDE SEQUENCE [LARGE SCALE GENOMIC DNA]</scope>
    <source>
        <strain evidence="3 4">TSA66</strain>
    </source>
</reference>
<dbReference type="RefSeq" id="WP_040042675.1">
    <property type="nucleotide sequence ID" value="NZ_JWJG01000028.1"/>
</dbReference>
<name>A0A0C2BR80_9BURK</name>
<accession>A0A0C2BR80</accession>
<feature type="transmembrane region" description="Helical" evidence="1">
    <location>
        <begin position="12"/>
        <end position="33"/>
    </location>
</feature>
<dbReference type="PANTHER" id="PTHR42709">
    <property type="entry name" value="ALKALINE PHOSPHATASE LIKE PROTEIN"/>
    <property type="match status" value="1"/>
</dbReference>
<feature type="domain" description="VTT" evidence="2">
    <location>
        <begin position="52"/>
        <end position="144"/>
    </location>
</feature>
<keyword evidence="1" id="KW-0812">Transmembrane</keyword>
<dbReference type="Proteomes" id="UP000031572">
    <property type="component" value="Unassembled WGS sequence"/>
</dbReference>
<dbReference type="InterPro" id="IPR051311">
    <property type="entry name" value="DedA_domain"/>
</dbReference>
<dbReference type="PANTHER" id="PTHR42709:SF4">
    <property type="entry name" value="INNER MEMBRANE PROTEIN YQAA"/>
    <property type="match status" value="1"/>
</dbReference>
<gene>
    <name evidence="3" type="ORF">TSA66_16095</name>
</gene>
<keyword evidence="4" id="KW-1185">Reference proteome</keyword>
<dbReference type="InterPro" id="IPR032816">
    <property type="entry name" value="VTT_dom"/>
</dbReference>
<evidence type="ECO:0000313" key="4">
    <source>
        <dbReference type="Proteomes" id="UP000031572"/>
    </source>
</evidence>
<dbReference type="AlphaFoldDB" id="A0A0C2BR80"/>
<keyword evidence="1" id="KW-0472">Membrane</keyword>
<feature type="transmembrane region" description="Helical" evidence="1">
    <location>
        <begin position="53"/>
        <end position="76"/>
    </location>
</feature>
<evidence type="ECO:0000256" key="1">
    <source>
        <dbReference type="SAM" id="Phobius"/>
    </source>
</evidence>
<dbReference type="OrthoDB" id="5419086at2"/>
<evidence type="ECO:0000313" key="3">
    <source>
        <dbReference type="EMBL" id="KIF83785.1"/>
    </source>
</evidence>
<dbReference type="STRING" id="709839.TSA66_16095"/>
<organism evidence="3 4">
    <name type="scientific">Noviherbaspirillum autotrophicum</name>
    <dbReference type="NCBI Taxonomy" id="709839"/>
    <lineage>
        <taxon>Bacteria</taxon>
        <taxon>Pseudomonadati</taxon>
        <taxon>Pseudomonadota</taxon>
        <taxon>Betaproteobacteria</taxon>
        <taxon>Burkholderiales</taxon>
        <taxon>Oxalobacteraceae</taxon>
        <taxon>Noviherbaspirillum</taxon>
    </lineage>
</organism>
<evidence type="ECO:0000259" key="2">
    <source>
        <dbReference type="Pfam" id="PF09335"/>
    </source>
</evidence>
<protein>
    <submittedName>
        <fullName evidence="3">Membrane protein</fullName>
    </submittedName>
</protein>
<keyword evidence="1" id="KW-1133">Transmembrane helix</keyword>
<comment type="caution">
    <text evidence="3">The sequence shown here is derived from an EMBL/GenBank/DDBJ whole genome shotgun (WGS) entry which is preliminary data.</text>
</comment>
<sequence>MIESAIRWLMGVLAIPDIVLTSVFLISFVSATLLPMGSEPAVFAVAKANSALLWPAILVATLGNTLGGVVDYWMGYGAKQAFARERATHWFTWLERFGARAMLLSWLPGVGDPLCTLGGWLKLPFWPCVLYMAAGKFLRYVTITSLLLYVPDGFWHRMASWLA</sequence>
<dbReference type="EMBL" id="JWJG01000028">
    <property type="protein sequence ID" value="KIF83785.1"/>
    <property type="molecule type" value="Genomic_DNA"/>
</dbReference>